<proteinExistence type="predicted"/>
<keyword evidence="3" id="KW-1185">Reference proteome</keyword>
<dbReference type="OrthoDB" id="4141454at2759"/>
<dbReference type="Pfam" id="PF06985">
    <property type="entry name" value="HET"/>
    <property type="match status" value="1"/>
</dbReference>
<dbReference type="VEuPathDB" id="FungiDB:HMPREF1541_07274"/>
<dbReference type="eggNOG" id="ENOG502SKX3">
    <property type="taxonomic scope" value="Eukaryota"/>
</dbReference>
<dbReference type="InParanoid" id="W2RMA3"/>
<dbReference type="AlphaFoldDB" id="W2RMA3"/>
<name>W2RMA3_CYPE1</name>
<gene>
    <name evidence="2" type="ORF">HMPREF1541_07274</name>
</gene>
<evidence type="ECO:0000313" key="3">
    <source>
        <dbReference type="Proteomes" id="UP000030752"/>
    </source>
</evidence>
<dbReference type="RefSeq" id="XP_008719820.1">
    <property type="nucleotide sequence ID" value="XM_008721598.1"/>
</dbReference>
<accession>W2RMA3</accession>
<dbReference type="GeneID" id="19974613"/>
<reference evidence="2 3" key="1">
    <citation type="submission" date="2013-03" db="EMBL/GenBank/DDBJ databases">
        <title>The Genome Sequence of Phialophora europaea CBS 101466.</title>
        <authorList>
            <consortium name="The Broad Institute Genomics Platform"/>
            <person name="Cuomo C."/>
            <person name="de Hoog S."/>
            <person name="Gorbushina A."/>
            <person name="Walker B."/>
            <person name="Young S.K."/>
            <person name="Zeng Q."/>
            <person name="Gargeya S."/>
            <person name="Fitzgerald M."/>
            <person name="Haas B."/>
            <person name="Abouelleil A."/>
            <person name="Allen A.W."/>
            <person name="Alvarado L."/>
            <person name="Arachchi H.M."/>
            <person name="Berlin A.M."/>
            <person name="Chapman S.B."/>
            <person name="Gainer-Dewar J."/>
            <person name="Goldberg J."/>
            <person name="Griggs A."/>
            <person name="Gujja S."/>
            <person name="Hansen M."/>
            <person name="Howarth C."/>
            <person name="Imamovic A."/>
            <person name="Ireland A."/>
            <person name="Larimer J."/>
            <person name="McCowan C."/>
            <person name="Murphy C."/>
            <person name="Pearson M."/>
            <person name="Poon T.W."/>
            <person name="Priest M."/>
            <person name="Roberts A."/>
            <person name="Saif S."/>
            <person name="Shea T."/>
            <person name="Sisk P."/>
            <person name="Sykes S."/>
            <person name="Wortman J."/>
            <person name="Nusbaum C."/>
            <person name="Birren B."/>
        </authorList>
    </citation>
    <scope>NUCLEOTIDE SEQUENCE [LARGE SCALE GENOMIC DNA]</scope>
    <source>
        <strain evidence="2 3">CBS 101466</strain>
    </source>
</reference>
<dbReference type="HOGENOM" id="CLU_003953_5_0_1"/>
<dbReference type="STRING" id="1220924.W2RMA3"/>
<protein>
    <recommendedName>
        <fullName evidence="1">Heterokaryon incompatibility domain-containing protein</fullName>
    </recommendedName>
</protein>
<dbReference type="PANTHER" id="PTHR33112">
    <property type="entry name" value="DOMAIN PROTEIN, PUTATIVE-RELATED"/>
    <property type="match status" value="1"/>
</dbReference>
<feature type="domain" description="Heterokaryon incompatibility" evidence="1">
    <location>
        <begin position="246"/>
        <end position="387"/>
    </location>
</feature>
<dbReference type="EMBL" id="KB822723">
    <property type="protein sequence ID" value="ETN37651.1"/>
    <property type="molecule type" value="Genomic_DNA"/>
</dbReference>
<organism evidence="2 3">
    <name type="scientific">Cyphellophora europaea (strain CBS 101466)</name>
    <name type="common">Phialophora europaea</name>
    <dbReference type="NCBI Taxonomy" id="1220924"/>
    <lineage>
        <taxon>Eukaryota</taxon>
        <taxon>Fungi</taxon>
        <taxon>Dikarya</taxon>
        <taxon>Ascomycota</taxon>
        <taxon>Pezizomycotina</taxon>
        <taxon>Eurotiomycetes</taxon>
        <taxon>Chaetothyriomycetidae</taxon>
        <taxon>Chaetothyriales</taxon>
        <taxon>Cyphellophoraceae</taxon>
        <taxon>Cyphellophora</taxon>
    </lineage>
</organism>
<evidence type="ECO:0000259" key="1">
    <source>
        <dbReference type="Pfam" id="PF06985"/>
    </source>
</evidence>
<evidence type="ECO:0000313" key="2">
    <source>
        <dbReference type="EMBL" id="ETN37651.1"/>
    </source>
</evidence>
<dbReference type="PANTHER" id="PTHR33112:SF12">
    <property type="entry name" value="HETEROKARYON INCOMPATIBILITY DOMAIN-CONTAINING PROTEIN"/>
    <property type="match status" value="1"/>
</dbReference>
<dbReference type="InterPro" id="IPR010730">
    <property type="entry name" value="HET"/>
</dbReference>
<dbReference type="Proteomes" id="UP000030752">
    <property type="component" value="Unassembled WGS sequence"/>
</dbReference>
<sequence length="736" mass="84098">MAEFEPQRAGSEKIAAIKSRIRTLGRLPFINKSGVGLALDLPTSPSESRLCESCISLDLKVESFVVQQGDKEHERANRWKYLGRLSQIQERTHCPCCRLILHIADRPPDQRNPSHITDDDPVVYGRWIVDGQEEVQDPAKPGLNRYQPATRRILIYSQPQTFKDGYLVLLADDAPTPAYFGRKLAAQDLLDARMLKQWIRDCENLHGPDCEESLVHREIMGPRTDVFRAIDVNRMCLVEPPDNARYVALSYLWGKGFQQLFTTTQNLPKLSRAGALEKEKLPRTIKDAIQLTRMLGEQYLWTDSLALLHDEGFQYHDDWVYARAALTVIAGSGKDANAGLPGVRKESRTIRQEIEEVKPGLRLMVSHLAEDYISTSQWDSRAWTFGERMLSRRCLLFVNGRIYYQCRRATFCEDIETSTKNGWSLNSIDMPTRIFRERPFWQYTSAVELYTQRELTNPNDILDAFEGVGSVLEKRLGSKMFFGLLEDMIDTSLIWESTKKLKHRLNFSTFSWAGWIGEIQWKFTEFAESWIEWHTTLPSDDLIPLPPQKRRRIPPPIPRTVQLQPAGCSVMLGPTLPRLHFQTVLAIFMLTQPKTISKDIMSPLRKRMTGPSALATARPAPTDPGLIRVGIADRDGQWCGTIDLNVSYRQLVNMPFEFLIMSRVSGFADGELDLWEGWLPDSIEEELERRDYGVYNVLLVTHLDGVYRREGLGRVLTSSISRAMDPGPVWKNVVLG</sequence>